<organism evidence="2 3">
    <name type="scientific">Dissostichus mawsoni</name>
    <name type="common">Antarctic cod</name>
    <dbReference type="NCBI Taxonomy" id="36200"/>
    <lineage>
        <taxon>Eukaryota</taxon>
        <taxon>Metazoa</taxon>
        <taxon>Chordata</taxon>
        <taxon>Craniata</taxon>
        <taxon>Vertebrata</taxon>
        <taxon>Euteleostomi</taxon>
        <taxon>Actinopterygii</taxon>
        <taxon>Neopterygii</taxon>
        <taxon>Teleostei</taxon>
        <taxon>Neoteleostei</taxon>
        <taxon>Acanthomorphata</taxon>
        <taxon>Eupercaria</taxon>
        <taxon>Perciformes</taxon>
        <taxon>Notothenioidei</taxon>
        <taxon>Nototheniidae</taxon>
        <taxon>Dissostichus</taxon>
    </lineage>
</organism>
<dbReference type="GO" id="GO:0031175">
    <property type="term" value="P:neuron projection development"/>
    <property type="evidence" value="ECO:0007669"/>
    <property type="project" value="TreeGrafter"/>
</dbReference>
<dbReference type="OrthoDB" id="6287725at2759"/>
<gene>
    <name evidence="2" type="ORF">F7725_027139</name>
</gene>
<dbReference type="PANTHER" id="PTHR12295">
    <property type="entry name" value="FURRY-RELATED"/>
    <property type="match status" value="1"/>
</dbReference>
<evidence type="ECO:0000313" key="3">
    <source>
        <dbReference type="Proteomes" id="UP000518266"/>
    </source>
</evidence>
<dbReference type="AlphaFoldDB" id="A0A7J5XCB3"/>
<dbReference type="EMBL" id="JAAKFY010000025">
    <property type="protein sequence ID" value="KAF3834581.1"/>
    <property type="molecule type" value="Genomic_DNA"/>
</dbReference>
<dbReference type="GO" id="GO:0030427">
    <property type="term" value="C:site of polarized growth"/>
    <property type="evidence" value="ECO:0007669"/>
    <property type="project" value="TreeGrafter"/>
</dbReference>
<keyword evidence="3" id="KW-1185">Reference proteome</keyword>
<evidence type="ECO:0000313" key="2">
    <source>
        <dbReference type="EMBL" id="KAF3834581.1"/>
    </source>
</evidence>
<name>A0A7J5XCB3_DISMA</name>
<accession>A0A7J5XCB3</accession>
<dbReference type="Proteomes" id="UP000518266">
    <property type="component" value="Unassembled WGS sequence"/>
</dbReference>
<sequence>MLSIVSALFPKGSRSVVPRDTPLNIFVKIIQFIAQERLDFAMKEIIYDLLCVGKSHKTFTINPEQKDGEPPMPTTGIIMPSGNTLRVKKIFLNTTLTDEEAKGIGMSLYYPQVRKALDNILRHLDKEVGRSMSMTNVQMSNKEPEDMITYVPLYRCINTYIQCEVPVQVFILMSVPQGERKPKIDLFRTCVAAIPRLIPDGMSRQDLIELLAKL</sequence>
<feature type="domain" description="Cell morphogenesis protein N-terminal" evidence="1">
    <location>
        <begin position="3"/>
        <end position="213"/>
    </location>
</feature>
<dbReference type="InterPro" id="IPR025614">
    <property type="entry name" value="Cell_morpho_N"/>
</dbReference>
<comment type="caution">
    <text evidence="2">The sequence shown here is derived from an EMBL/GenBank/DDBJ whole genome shotgun (WGS) entry which is preliminary data.</text>
</comment>
<dbReference type="Pfam" id="PF14222">
    <property type="entry name" value="MOR2-PAG1_N"/>
    <property type="match status" value="1"/>
</dbReference>
<proteinExistence type="predicted"/>
<dbReference type="GO" id="GO:0005938">
    <property type="term" value="C:cell cortex"/>
    <property type="evidence" value="ECO:0007669"/>
    <property type="project" value="TreeGrafter"/>
</dbReference>
<dbReference type="PANTHER" id="PTHR12295:SF9">
    <property type="entry name" value="PROTEIN FURRY HOMOLOG-LIKE"/>
    <property type="match status" value="1"/>
</dbReference>
<reference evidence="2 3" key="1">
    <citation type="submission" date="2020-03" db="EMBL/GenBank/DDBJ databases">
        <title>Dissostichus mawsoni Genome sequencing and assembly.</title>
        <authorList>
            <person name="Park H."/>
        </authorList>
    </citation>
    <scope>NUCLEOTIDE SEQUENCE [LARGE SCALE GENOMIC DNA]</scope>
    <source>
        <strain evidence="2">DM0001</strain>
        <tissue evidence="2">Muscle</tissue>
    </source>
</reference>
<evidence type="ECO:0000259" key="1">
    <source>
        <dbReference type="Pfam" id="PF14222"/>
    </source>
</evidence>
<protein>
    <recommendedName>
        <fullName evidence="1">Cell morphogenesis protein N-terminal domain-containing protein</fullName>
    </recommendedName>
</protein>
<dbReference type="GO" id="GO:0000902">
    <property type="term" value="P:cell morphogenesis"/>
    <property type="evidence" value="ECO:0007669"/>
    <property type="project" value="InterPro"/>
</dbReference>
<dbReference type="InterPro" id="IPR039867">
    <property type="entry name" value="Furry/Tao3/Mor2"/>
</dbReference>